<dbReference type="GO" id="GO:0005886">
    <property type="term" value="C:plasma membrane"/>
    <property type="evidence" value="ECO:0007669"/>
    <property type="project" value="UniProtKB-SubCell"/>
</dbReference>
<dbReference type="FunFam" id="1.10.3720.10:FF:000003">
    <property type="entry name" value="Aliphatic sulfonate ABC transporter permease"/>
    <property type="match status" value="1"/>
</dbReference>
<feature type="transmembrane region" description="Helical" evidence="9">
    <location>
        <begin position="79"/>
        <end position="101"/>
    </location>
</feature>
<feature type="transmembrane region" description="Helical" evidence="9">
    <location>
        <begin position="234"/>
        <end position="252"/>
    </location>
</feature>
<feature type="transmembrane region" description="Helical" evidence="9">
    <location>
        <begin position="197"/>
        <end position="214"/>
    </location>
</feature>
<dbReference type="GO" id="GO:0042918">
    <property type="term" value="P:alkanesulfonate transmembrane transport"/>
    <property type="evidence" value="ECO:0007669"/>
    <property type="project" value="UniProtKB-ARBA"/>
</dbReference>
<feature type="transmembrane region" description="Helical" evidence="9">
    <location>
        <begin position="113"/>
        <end position="132"/>
    </location>
</feature>
<dbReference type="InterPro" id="IPR035906">
    <property type="entry name" value="MetI-like_sf"/>
</dbReference>
<evidence type="ECO:0000256" key="9">
    <source>
        <dbReference type="RuleBase" id="RU363032"/>
    </source>
</evidence>
<dbReference type="RefSeq" id="WP_092869597.1">
    <property type="nucleotide sequence ID" value="NZ_FPCH01000005.1"/>
</dbReference>
<dbReference type="AlphaFoldDB" id="A0A1I7NWL9"/>
<keyword evidence="5 9" id="KW-0812">Transmembrane</keyword>
<evidence type="ECO:0000256" key="6">
    <source>
        <dbReference type="ARBA" id="ARBA00022989"/>
    </source>
</evidence>
<evidence type="ECO:0000256" key="4">
    <source>
        <dbReference type="ARBA" id="ARBA00022475"/>
    </source>
</evidence>
<dbReference type="Proteomes" id="UP000199423">
    <property type="component" value="Unassembled WGS sequence"/>
</dbReference>
<gene>
    <name evidence="11" type="ORF">SAMN04488557_4090</name>
</gene>
<feature type="transmembrane region" description="Helical" evidence="9">
    <location>
        <begin position="18"/>
        <end position="38"/>
    </location>
</feature>
<dbReference type="InterPro" id="IPR000515">
    <property type="entry name" value="MetI-like"/>
</dbReference>
<organism evidence="11 12">
    <name type="scientific">Hyphomicrobium facile</name>
    <dbReference type="NCBI Taxonomy" id="51670"/>
    <lineage>
        <taxon>Bacteria</taxon>
        <taxon>Pseudomonadati</taxon>
        <taxon>Pseudomonadota</taxon>
        <taxon>Alphaproteobacteria</taxon>
        <taxon>Hyphomicrobiales</taxon>
        <taxon>Hyphomicrobiaceae</taxon>
        <taxon>Hyphomicrobium</taxon>
    </lineage>
</organism>
<dbReference type="PANTHER" id="PTHR30151:SF0">
    <property type="entry name" value="ABC TRANSPORTER PERMEASE PROTEIN MJ0413-RELATED"/>
    <property type="match status" value="1"/>
</dbReference>
<dbReference type="OrthoDB" id="7957355at2"/>
<dbReference type="SUPFAM" id="SSF161098">
    <property type="entry name" value="MetI-like"/>
    <property type="match status" value="1"/>
</dbReference>
<proteinExistence type="inferred from homology"/>
<dbReference type="STRING" id="51670.SAMN04488557_4090"/>
<evidence type="ECO:0000313" key="12">
    <source>
        <dbReference type="Proteomes" id="UP000199423"/>
    </source>
</evidence>
<evidence type="ECO:0000256" key="1">
    <source>
        <dbReference type="ARBA" id="ARBA00004651"/>
    </source>
</evidence>
<keyword evidence="7 9" id="KW-0472">Membrane</keyword>
<keyword evidence="4" id="KW-1003">Cell membrane</keyword>
<dbReference type="EMBL" id="FPCH01000005">
    <property type="protein sequence ID" value="SFV39066.1"/>
    <property type="molecule type" value="Genomic_DNA"/>
</dbReference>
<dbReference type="Gene3D" id="1.10.3720.10">
    <property type="entry name" value="MetI-like"/>
    <property type="match status" value="1"/>
</dbReference>
<feature type="transmembrane region" description="Helical" evidence="9">
    <location>
        <begin position="138"/>
        <end position="157"/>
    </location>
</feature>
<comment type="function">
    <text evidence="8">Probably part of an ABC transporter complex. Probably responsible for the translocation of the substrate across the membrane.</text>
</comment>
<evidence type="ECO:0000256" key="5">
    <source>
        <dbReference type="ARBA" id="ARBA00022692"/>
    </source>
</evidence>
<accession>A0A1I7NWL9</accession>
<evidence type="ECO:0000313" key="11">
    <source>
        <dbReference type="EMBL" id="SFV39066.1"/>
    </source>
</evidence>
<dbReference type="CDD" id="cd06261">
    <property type="entry name" value="TM_PBP2"/>
    <property type="match status" value="1"/>
</dbReference>
<sequence>MPTWLSQIGRIRAPIPAALYWTVAAATFVIPAAIWWLASSSGYVDRLFLPSPADVAKQAVVLAENGRLWSDIGWSVFRVFAGFTLAAIVAIPIGILMGTYHIADAIFEPFTDFVRYMPAAAFIPLIMLYVGIGETAKILMIFIGTYFQLVLLVAAVARTVPIDVINVAYTLGASRRQVLTNVVVPASLPGLVENLRITLGWAWTYVIVAELIAAQQGLGFRIMEAQRFLKTDTIFLYIAIIGLLGLASDQIMRRISSKTMPWAETFDR</sequence>
<feature type="domain" description="ABC transmembrane type-1" evidence="10">
    <location>
        <begin position="72"/>
        <end position="252"/>
    </location>
</feature>
<dbReference type="PROSITE" id="PS50928">
    <property type="entry name" value="ABC_TM1"/>
    <property type="match status" value="1"/>
</dbReference>
<keyword evidence="6 9" id="KW-1133">Transmembrane helix</keyword>
<keyword evidence="3 9" id="KW-0813">Transport</keyword>
<evidence type="ECO:0000256" key="3">
    <source>
        <dbReference type="ARBA" id="ARBA00022448"/>
    </source>
</evidence>
<reference evidence="12" key="1">
    <citation type="submission" date="2016-10" db="EMBL/GenBank/DDBJ databases">
        <authorList>
            <person name="Varghese N."/>
            <person name="Submissions S."/>
        </authorList>
    </citation>
    <scope>NUCLEOTIDE SEQUENCE [LARGE SCALE GENOMIC DNA]</scope>
    <source>
        <strain evidence="12">DSM 1565</strain>
    </source>
</reference>
<name>A0A1I7NWL9_9HYPH</name>
<evidence type="ECO:0000256" key="8">
    <source>
        <dbReference type="ARBA" id="ARBA00056719"/>
    </source>
</evidence>
<keyword evidence="12" id="KW-1185">Reference proteome</keyword>
<evidence type="ECO:0000256" key="7">
    <source>
        <dbReference type="ARBA" id="ARBA00023136"/>
    </source>
</evidence>
<protein>
    <submittedName>
        <fullName evidence="11">NitT/TauT family transport system permease protein</fullName>
    </submittedName>
</protein>
<evidence type="ECO:0000256" key="2">
    <source>
        <dbReference type="ARBA" id="ARBA00009306"/>
    </source>
</evidence>
<evidence type="ECO:0000259" key="10">
    <source>
        <dbReference type="PROSITE" id="PS50928"/>
    </source>
</evidence>
<comment type="subcellular location">
    <subcellularLocation>
        <location evidence="1 9">Cell membrane</location>
        <topology evidence="1 9">Multi-pass membrane protein</topology>
    </subcellularLocation>
</comment>
<dbReference type="Pfam" id="PF00528">
    <property type="entry name" value="BPD_transp_1"/>
    <property type="match status" value="1"/>
</dbReference>
<comment type="similarity">
    <text evidence="2 9">Belongs to the binding-protein-dependent transport system permease family.</text>
</comment>
<dbReference type="PANTHER" id="PTHR30151">
    <property type="entry name" value="ALKANE SULFONATE ABC TRANSPORTER-RELATED, MEMBRANE SUBUNIT"/>
    <property type="match status" value="1"/>
</dbReference>